<evidence type="ECO:0000256" key="1">
    <source>
        <dbReference type="SAM" id="SignalP"/>
    </source>
</evidence>
<feature type="signal peptide" evidence="1">
    <location>
        <begin position="1"/>
        <end position="26"/>
    </location>
</feature>
<name>A0A9W6IZS4_9HYPH</name>
<evidence type="ECO:0000313" key="2">
    <source>
        <dbReference type="EMBL" id="GLK66674.1"/>
    </source>
</evidence>
<keyword evidence="3" id="KW-1185">Reference proteome</keyword>
<dbReference type="Gene3D" id="3.40.710.10">
    <property type="entry name" value="DD-peptidase/beta-lactamase superfamily"/>
    <property type="match status" value="1"/>
</dbReference>
<protein>
    <recommendedName>
        <fullName evidence="4">Class D beta-lactamase</fullName>
    </recommendedName>
</protein>
<dbReference type="AlphaFoldDB" id="A0A9W6IZS4"/>
<sequence length="270" mass="27691">MATGVRVTAVLIVCVLVSSAAPSARAEGPADLRSAFASAFAGVEACAALRDVAPGAETATSDGLECARRLPPCATLEIPATVIALDRGVVPDANAPLKRNPAIEGDPPDGVSLRDAFRGSVPWVSEEVVRRVSPDAFAKALGAMRYGDAETGAAPIPPGRDDGGPALTLSAVEQVEFLARLKRGELPTTAESQARTVEIVPAERIGDASFAVKSGSCRGAAWAVGWVDRGPRSTIFAVVETGAGDRSVEDAVSRTRTLMTNLGLVAPPGP</sequence>
<reference evidence="2" key="1">
    <citation type="journal article" date="2014" name="Int. J. Syst. Evol. Microbiol.">
        <title>Complete genome sequence of Corynebacterium casei LMG S-19264T (=DSM 44701T), isolated from a smear-ripened cheese.</title>
        <authorList>
            <consortium name="US DOE Joint Genome Institute (JGI-PGF)"/>
            <person name="Walter F."/>
            <person name="Albersmeier A."/>
            <person name="Kalinowski J."/>
            <person name="Ruckert C."/>
        </authorList>
    </citation>
    <scope>NUCLEOTIDE SEQUENCE</scope>
    <source>
        <strain evidence="2">VKM B-2347</strain>
    </source>
</reference>
<feature type="chain" id="PRO_5040775489" description="Class D beta-lactamase" evidence="1">
    <location>
        <begin position="27"/>
        <end position="270"/>
    </location>
</feature>
<dbReference type="SUPFAM" id="SSF56601">
    <property type="entry name" value="beta-lactamase/transpeptidase-like"/>
    <property type="match status" value="1"/>
</dbReference>
<keyword evidence="1" id="KW-0732">Signal</keyword>
<dbReference type="InterPro" id="IPR012338">
    <property type="entry name" value="Beta-lactam/transpept-like"/>
</dbReference>
<evidence type="ECO:0008006" key="4">
    <source>
        <dbReference type="Google" id="ProtNLM"/>
    </source>
</evidence>
<evidence type="ECO:0000313" key="3">
    <source>
        <dbReference type="Proteomes" id="UP001143372"/>
    </source>
</evidence>
<accession>A0A9W6IZS4</accession>
<dbReference type="Proteomes" id="UP001143372">
    <property type="component" value="Unassembled WGS sequence"/>
</dbReference>
<reference evidence="2" key="2">
    <citation type="submission" date="2023-01" db="EMBL/GenBank/DDBJ databases">
        <authorList>
            <person name="Sun Q."/>
            <person name="Evtushenko L."/>
        </authorList>
    </citation>
    <scope>NUCLEOTIDE SEQUENCE</scope>
    <source>
        <strain evidence="2">VKM B-2347</strain>
    </source>
</reference>
<organism evidence="2 3">
    <name type="scientific">Hansschlegelia plantiphila</name>
    <dbReference type="NCBI Taxonomy" id="374655"/>
    <lineage>
        <taxon>Bacteria</taxon>
        <taxon>Pseudomonadati</taxon>
        <taxon>Pseudomonadota</taxon>
        <taxon>Alphaproteobacteria</taxon>
        <taxon>Hyphomicrobiales</taxon>
        <taxon>Methylopilaceae</taxon>
        <taxon>Hansschlegelia</taxon>
    </lineage>
</organism>
<comment type="caution">
    <text evidence="2">The sequence shown here is derived from an EMBL/GenBank/DDBJ whole genome shotgun (WGS) entry which is preliminary data.</text>
</comment>
<proteinExistence type="predicted"/>
<dbReference type="EMBL" id="BSFI01000002">
    <property type="protein sequence ID" value="GLK66674.1"/>
    <property type="molecule type" value="Genomic_DNA"/>
</dbReference>
<gene>
    <name evidence="2" type="ORF">GCM10008179_03120</name>
</gene>
<dbReference type="RefSeq" id="WP_271166940.1">
    <property type="nucleotide sequence ID" value="NZ_BSFI01000002.1"/>
</dbReference>